<dbReference type="AlphaFoldDB" id="A0A840NR27"/>
<dbReference type="GO" id="GO:0070297">
    <property type="term" value="P:regulation of phosphorelay signal transduction system"/>
    <property type="evidence" value="ECO:0007669"/>
    <property type="project" value="TreeGrafter"/>
</dbReference>
<dbReference type="NCBIfam" id="NF009993">
    <property type="entry name" value="PRK13462.1"/>
    <property type="match status" value="1"/>
</dbReference>
<dbReference type="InterPro" id="IPR050275">
    <property type="entry name" value="PGM_Phosphatase"/>
</dbReference>
<accession>A0A840NR27</accession>
<dbReference type="PANTHER" id="PTHR48100">
    <property type="entry name" value="BROAD-SPECIFICITY PHOSPHATASE YOR283W-RELATED"/>
    <property type="match status" value="1"/>
</dbReference>
<dbReference type="Pfam" id="PF00300">
    <property type="entry name" value="His_Phos_1"/>
    <property type="match status" value="1"/>
</dbReference>
<dbReference type="Gene3D" id="3.40.50.1240">
    <property type="entry name" value="Phosphoglycerate mutase-like"/>
    <property type="match status" value="1"/>
</dbReference>
<dbReference type="SMART" id="SM00855">
    <property type="entry name" value="PGAM"/>
    <property type="match status" value="1"/>
</dbReference>
<dbReference type="RefSeq" id="WP_184482246.1">
    <property type="nucleotide sequence ID" value="NZ_JACHIV010000001.1"/>
</dbReference>
<comment type="caution">
    <text evidence="2">The sequence shown here is derived from an EMBL/GenBank/DDBJ whole genome shotgun (WGS) entry which is preliminary data.</text>
</comment>
<organism evidence="2 3">
    <name type="scientific">Saccharopolyspora gloriosae</name>
    <dbReference type="NCBI Taxonomy" id="455344"/>
    <lineage>
        <taxon>Bacteria</taxon>
        <taxon>Bacillati</taxon>
        <taxon>Actinomycetota</taxon>
        <taxon>Actinomycetes</taxon>
        <taxon>Pseudonocardiales</taxon>
        <taxon>Pseudonocardiaceae</taxon>
        <taxon>Saccharopolyspora</taxon>
    </lineage>
</organism>
<keyword evidence="3" id="KW-1185">Reference proteome</keyword>
<keyword evidence="2" id="KW-0413">Isomerase</keyword>
<dbReference type="PIRSF" id="PIRSF000709">
    <property type="entry name" value="6PFK_2-Ptase"/>
    <property type="match status" value="1"/>
</dbReference>
<protein>
    <submittedName>
        <fullName evidence="2">Putative phosphoglycerate mutase</fullName>
        <ecNumber evidence="2">5.4.2.12</ecNumber>
    </submittedName>
</protein>
<name>A0A840NR27_9PSEU</name>
<evidence type="ECO:0000256" key="1">
    <source>
        <dbReference type="PIRSR" id="PIRSR613078-2"/>
    </source>
</evidence>
<dbReference type="EC" id="5.4.2.12" evidence="2"/>
<dbReference type="GO" id="GO:0004619">
    <property type="term" value="F:phosphoglycerate mutase activity"/>
    <property type="evidence" value="ECO:0007669"/>
    <property type="project" value="UniProtKB-EC"/>
</dbReference>
<dbReference type="InterPro" id="IPR029033">
    <property type="entry name" value="His_PPase_superfam"/>
</dbReference>
<evidence type="ECO:0000313" key="2">
    <source>
        <dbReference type="EMBL" id="MBB5071709.1"/>
    </source>
</evidence>
<proteinExistence type="predicted"/>
<dbReference type="GO" id="GO:0101006">
    <property type="term" value="F:protein histidine phosphatase activity"/>
    <property type="evidence" value="ECO:0007669"/>
    <property type="project" value="TreeGrafter"/>
</dbReference>
<feature type="binding site" evidence="1">
    <location>
        <begin position="26"/>
        <end position="27"/>
    </location>
    <ligand>
        <name>substrate</name>
    </ligand>
</feature>
<dbReference type="PANTHER" id="PTHR48100:SF15">
    <property type="entry name" value="SEDOHEPTULOSE 1,7-BISPHOSPHATASE"/>
    <property type="match status" value="1"/>
</dbReference>
<sequence length="199" mass="21339">MAESGEHKVFLLRHGETEWSSSGKHTGRTDIPLTPRGERLAAAAGRTLADLRSTAPLIALASPRDRARRTAELAGFTPEVEPLLAEWDYGDYEGRTTPQIREHVPEWTVWTHPSPGGESAADVTARADALLARVTAELGRGDVLLAGHGHFGRALIARWLGLPVTEGVRFALDPAGITVLGHERGVPQLERSNLPAAAG</sequence>
<dbReference type="InterPro" id="IPR013078">
    <property type="entry name" value="His_Pase_superF_clade-1"/>
</dbReference>
<dbReference type="SUPFAM" id="SSF53254">
    <property type="entry name" value="Phosphoglycerate mutase-like"/>
    <property type="match status" value="1"/>
</dbReference>
<dbReference type="EMBL" id="JACHIV010000001">
    <property type="protein sequence ID" value="MBB5071709.1"/>
    <property type="molecule type" value="Genomic_DNA"/>
</dbReference>
<reference evidence="2 3" key="1">
    <citation type="submission" date="2020-08" db="EMBL/GenBank/DDBJ databases">
        <title>Sequencing the genomes of 1000 actinobacteria strains.</title>
        <authorList>
            <person name="Klenk H.-P."/>
        </authorList>
    </citation>
    <scope>NUCLEOTIDE SEQUENCE [LARGE SCALE GENOMIC DNA]</scope>
    <source>
        <strain evidence="2 3">DSM 45582</strain>
    </source>
</reference>
<evidence type="ECO:0000313" key="3">
    <source>
        <dbReference type="Proteomes" id="UP000580474"/>
    </source>
</evidence>
<feature type="binding site" evidence="1">
    <location>
        <position position="66"/>
    </location>
    <ligand>
        <name>substrate</name>
    </ligand>
</feature>
<dbReference type="Proteomes" id="UP000580474">
    <property type="component" value="Unassembled WGS sequence"/>
</dbReference>
<gene>
    <name evidence="2" type="ORF">BJ969_004797</name>
</gene>
<dbReference type="CDD" id="cd07067">
    <property type="entry name" value="HP_PGM_like"/>
    <property type="match status" value="1"/>
</dbReference>